<reference evidence="1" key="1">
    <citation type="submission" date="2014-12" db="EMBL/GenBank/DDBJ databases">
        <title>Insight into the proteome of Arion vulgaris.</title>
        <authorList>
            <person name="Aradska J."/>
            <person name="Bulat T."/>
            <person name="Smidak R."/>
            <person name="Sarate P."/>
            <person name="Gangsoo J."/>
            <person name="Sialana F."/>
            <person name="Bilban M."/>
            <person name="Lubec G."/>
        </authorList>
    </citation>
    <scope>NUCLEOTIDE SEQUENCE</scope>
    <source>
        <tissue evidence="1">Skin</tissue>
    </source>
</reference>
<dbReference type="EMBL" id="HACG01009222">
    <property type="protein sequence ID" value="CEK56087.1"/>
    <property type="molecule type" value="Transcribed_RNA"/>
</dbReference>
<dbReference type="AlphaFoldDB" id="A0A0B6YIR7"/>
<name>A0A0B6YIR7_9EUPU</name>
<accession>A0A0B6YIR7</accession>
<evidence type="ECO:0000313" key="1">
    <source>
        <dbReference type="EMBL" id="CEK56087.1"/>
    </source>
</evidence>
<feature type="non-terminal residue" evidence="1">
    <location>
        <position position="1"/>
    </location>
</feature>
<sequence>AKKKSTFTSTGKNLELFSQLKKTVTYYQLARLGSQPHKDLNQSIPLELM</sequence>
<proteinExistence type="predicted"/>
<protein>
    <submittedName>
        <fullName evidence="1">Uncharacterized protein</fullName>
    </submittedName>
</protein>
<organism evidence="1">
    <name type="scientific">Arion vulgaris</name>
    <dbReference type="NCBI Taxonomy" id="1028688"/>
    <lineage>
        <taxon>Eukaryota</taxon>
        <taxon>Metazoa</taxon>
        <taxon>Spiralia</taxon>
        <taxon>Lophotrochozoa</taxon>
        <taxon>Mollusca</taxon>
        <taxon>Gastropoda</taxon>
        <taxon>Heterobranchia</taxon>
        <taxon>Euthyneura</taxon>
        <taxon>Panpulmonata</taxon>
        <taxon>Eupulmonata</taxon>
        <taxon>Stylommatophora</taxon>
        <taxon>Helicina</taxon>
        <taxon>Arionoidea</taxon>
        <taxon>Arionidae</taxon>
        <taxon>Arion</taxon>
    </lineage>
</organism>
<gene>
    <name evidence="1" type="primary">ORF26768</name>
</gene>